<dbReference type="GO" id="GO:0005829">
    <property type="term" value="C:cytosol"/>
    <property type="evidence" value="ECO:0007669"/>
    <property type="project" value="TreeGrafter"/>
</dbReference>
<feature type="domain" description="Leucyl-tRNA synthetase editing" evidence="13">
    <location>
        <begin position="278"/>
        <end position="461"/>
    </location>
</feature>
<dbReference type="InterPro" id="IPR002300">
    <property type="entry name" value="aa-tRNA-synth_Ia"/>
</dbReference>
<evidence type="ECO:0000256" key="2">
    <source>
        <dbReference type="ARBA" id="ARBA00022490"/>
    </source>
</evidence>
<evidence type="ECO:0000256" key="3">
    <source>
        <dbReference type="ARBA" id="ARBA00022598"/>
    </source>
</evidence>
<dbReference type="PROSITE" id="PS00178">
    <property type="entry name" value="AA_TRNA_LIGASE_I"/>
    <property type="match status" value="1"/>
</dbReference>
<organism evidence="14 15">
    <name type="scientific">Xanthocytophaga flava</name>
    <dbReference type="NCBI Taxonomy" id="3048013"/>
    <lineage>
        <taxon>Bacteria</taxon>
        <taxon>Pseudomonadati</taxon>
        <taxon>Bacteroidota</taxon>
        <taxon>Cytophagia</taxon>
        <taxon>Cytophagales</taxon>
        <taxon>Rhodocytophagaceae</taxon>
        <taxon>Xanthocytophaga</taxon>
    </lineage>
</organism>
<dbReference type="GO" id="GO:0002161">
    <property type="term" value="F:aminoacyl-tRNA deacylase activity"/>
    <property type="evidence" value="ECO:0007669"/>
    <property type="project" value="InterPro"/>
</dbReference>
<dbReference type="HAMAP" id="MF_00049_B">
    <property type="entry name" value="Leu_tRNA_synth_B"/>
    <property type="match status" value="1"/>
</dbReference>
<comment type="caution">
    <text evidence="14">The sequence shown here is derived from an EMBL/GenBank/DDBJ whole genome shotgun (WGS) entry which is preliminary data.</text>
</comment>
<evidence type="ECO:0000256" key="4">
    <source>
        <dbReference type="ARBA" id="ARBA00022741"/>
    </source>
</evidence>
<dbReference type="NCBIfam" id="TIGR00396">
    <property type="entry name" value="leuS_bact"/>
    <property type="match status" value="1"/>
</dbReference>
<dbReference type="CDD" id="cd07958">
    <property type="entry name" value="Anticodon_Ia_Leu_BEm"/>
    <property type="match status" value="1"/>
</dbReference>
<dbReference type="SUPFAM" id="SSF47323">
    <property type="entry name" value="Anticodon-binding domain of a subclass of class I aminoacyl-tRNA synthetases"/>
    <property type="match status" value="1"/>
</dbReference>
<keyword evidence="4 9" id="KW-0547">Nucleotide-binding</keyword>
<keyword evidence="6 9" id="KW-0648">Protein biosynthesis</keyword>
<dbReference type="EMBL" id="JASJOS010000018">
    <property type="protein sequence ID" value="MDJ1485197.1"/>
    <property type="molecule type" value="Genomic_DNA"/>
</dbReference>
<keyword evidence="3 9" id="KW-0436">Ligase</keyword>
<dbReference type="FunFam" id="1.10.730.10:FF:000011">
    <property type="entry name" value="Leucine--tRNA ligase chloroplastic/mitochondrial"/>
    <property type="match status" value="1"/>
</dbReference>
<evidence type="ECO:0000259" key="11">
    <source>
        <dbReference type="Pfam" id="PF00133"/>
    </source>
</evidence>
<dbReference type="SUPFAM" id="SSF52374">
    <property type="entry name" value="Nucleotidylyl transferase"/>
    <property type="match status" value="1"/>
</dbReference>
<comment type="subcellular location">
    <subcellularLocation>
        <location evidence="9">Cytoplasm</location>
    </subcellularLocation>
</comment>
<evidence type="ECO:0000313" key="14">
    <source>
        <dbReference type="EMBL" id="MDJ1485197.1"/>
    </source>
</evidence>
<comment type="caution">
    <text evidence="9">Lacks conserved residue(s) required for the propagation of feature annotation.</text>
</comment>
<dbReference type="InterPro" id="IPR002302">
    <property type="entry name" value="Leu-tRNA-ligase"/>
</dbReference>
<dbReference type="Gene3D" id="1.10.730.10">
    <property type="entry name" value="Isoleucyl-tRNA Synthetase, Domain 1"/>
    <property type="match status" value="1"/>
</dbReference>
<accession>A0AAE3QTI7</accession>
<sequence>MSEYNFREIEKRWQQRWEEQQTYRTDVDASRPKYYVLDMFPYPSGAGLHVGHPLGYIASDIVSRYKRLQGFNVLHPMGFDSFGLPAEQYAIQTGQHPAVTTENNIDTYISQLKKIGFSYDWSREVRTSDPKFYKWTQWIFMQLFNHYYDKDADKALPISKLTEHFAKQGNSGINAVCDEDTPAFTAAEWNAMTDKQQQELLFKYRLTMPDEAYVNWCAALGSVLSNDEVKDGVSERGGYPVERKLMKQWSMRITAYADRLLEGLNEIDWSDSIKEQQRNWIGRSQGASVQFAIEGNSDNLIEVFTTRVDTIYGVSFIVLAPEHEFVSFLTTPEQKTEVDTYVKWAASRSEVDRMSEVKKVTGVFTGSYAINPFNGEKVPIYLADYVLAGYGTGAVMGVPSGDQRDWNFATHFNLPIIPILDSQKDMDKQADATKEGRYINSGIINGMEYKEATATLIKWLEERGLGKGKVQYRLRNAVFSRQRYWGEPVPVYYKDGLPQLIDEQDLPLLLPEIDKYLPTETGEPPLGRAENWKYKGQYEYELSTMPGWAGSSWYFYRYMDPQNDSEFASKESVDYWQNVDLYLGGSEHATGHLLYSRFWNHFLYDLGLVPQKEYAKKLINQGMILGRSNYVYRVKSSEGEGKNPVFVSYNLRKEYETTAIHVDVNIVENDELNVEAFKKWRPDFQNAEFILEDGKYICGWEIDKMSKRYYNVVNPDDIVARYGADTLRMYEMFLGPLTDAKPWNTNGISGVHNFLRKLWRLFYNEDNGNLLVTDAEPTREELKSLHKTIKKVADDIENYSFNTTVSAFMICVNELSSQKCSKRAILSDLVVILSPFAPHIAEELWSILGHATSVTKASYPVFNASYLTEDSFEYPISINGKVRIKMTFPADALPADIEQSVLAEETVQKWLEGKAPKKVIVVPKRIVNVVI</sequence>
<dbReference type="Pfam" id="PF08264">
    <property type="entry name" value="Anticodon_1"/>
    <property type="match status" value="1"/>
</dbReference>
<dbReference type="SUPFAM" id="SSF50677">
    <property type="entry name" value="ValRS/IleRS/LeuRS editing domain"/>
    <property type="match status" value="1"/>
</dbReference>
<dbReference type="InterPro" id="IPR014729">
    <property type="entry name" value="Rossmann-like_a/b/a_fold"/>
</dbReference>
<evidence type="ECO:0000256" key="10">
    <source>
        <dbReference type="RuleBase" id="RU363035"/>
    </source>
</evidence>
<evidence type="ECO:0000256" key="9">
    <source>
        <dbReference type="HAMAP-Rule" id="MF_00049"/>
    </source>
</evidence>
<dbReference type="FunFam" id="3.40.50.620:FF:000056">
    <property type="entry name" value="Leucine--tRNA ligase"/>
    <property type="match status" value="1"/>
</dbReference>
<dbReference type="PANTHER" id="PTHR43740:SF2">
    <property type="entry name" value="LEUCINE--TRNA LIGASE, MITOCHONDRIAL"/>
    <property type="match status" value="1"/>
</dbReference>
<evidence type="ECO:0000256" key="8">
    <source>
        <dbReference type="ARBA" id="ARBA00047469"/>
    </source>
</evidence>
<evidence type="ECO:0000256" key="7">
    <source>
        <dbReference type="ARBA" id="ARBA00023146"/>
    </source>
</evidence>
<keyword evidence="5 9" id="KW-0067">ATP-binding</keyword>
<evidence type="ECO:0000256" key="1">
    <source>
        <dbReference type="ARBA" id="ARBA00005594"/>
    </source>
</evidence>
<evidence type="ECO:0000256" key="6">
    <source>
        <dbReference type="ARBA" id="ARBA00022917"/>
    </source>
</evidence>
<protein>
    <recommendedName>
        <fullName evidence="9">Leucine--tRNA ligase</fullName>
        <ecNumber evidence="9">6.1.1.4</ecNumber>
    </recommendedName>
    <alternativeName>
        <fullName evidence="9">Leucyl-tRNA synthetase</fullName>
        <shortName evidence="9">LeuRS</shortName>
    </alternativeName>
</protein>
<evidence type="ECO:0000313" key="15">
    <source>
        <dbReference type="Proteomes" id="UP001241110"/>
    </source>
</evidence>
<reference evidence="14" key="1">
    <citation type="submission" date="2023-05" db="EMBL/GenBank/DDBJ databases">
        <authorList>
            <person name="Zhang X."/>
        </authorList>
    </citation>
    <scope>NUCLEOTIDE SEQUENCE</scope>
    <source>
        <strain evidence="14">YF14B1</strain>
    </source>
</reference>
<dbReference type="PRINTS" id="PR00985">
    <property type="entry name" value="TRNASYNTHLEU"/>
</dbReference>
<evidence type="ECO:0000259" key="13">
    <source>
        <dbReference type="Pfam" id="PF13603"/>
    </source>
</evidence>
<dbReference type="Gene3D" id="3.90.740.10">
    <property type="entry name" value="Valyl/Leucyl/Isoleucyl-tRNA synthetase, editing domain"/>
    <property type="match status" value="1"/>
</dbReference>
<feature type="binding site" evidence="9">
    <location>
        <position position="707"/>
    </location>
    <ligand>
        <name>ATP</name>
        <dbReference type="ChEBI" id="CHEBI:30616"/>
    </ligand>
</feature>
<keyword evidence="2 9" id="KW-0963">Cytoplasm</keyword>
<dbReference type="InterPro" id="IPR013155">
    <property type="entry name" value="M/V/L/I-tRNA-synth_anticd-bd"/>
</dbReference>
<feature type="domain" description="Methionyl/Valyl/Leucyl/Isoleucyl-tRNA synthetase anticodon-binding" evidence="12">
    <location>
        <begin position="782"/>
        <end position="892"/>
    </location>
</feature>
<keyword evidence="7 9" id="KW-0030">Aminoacyl-tRNA synthetase</keyword>
<evidence type="ECO:0000259" key="12">
    <source>
        <dbReference type="Pfam" id="PF08264"/>
    </source>
</evidence>
<dbReference type="RefSeq" id="WP_313987423.1">
    <property type="nucleotide sequence ID" value="NZ_JASJOS010000018.1"/>
</dbReference>
<dbReference type="GO" id="GO:0004823">
    <property type="term" value="F:leucine-tRNA ligase activity"/>
    <property type="evidence" value="ECO:0007669"/>
    <property type="project" value="UniProtKB-UniRule"/>
</dbReference>
<dbReference type="AlphaFoldDB" id="A0AAE3QTI7"/>
<dbReference type="GO" id="GO:0006429">
    <property type="term" value="P:leucyl-tRNA aminoacylation"/>
    <property type="evidence" value="ECO:0007669"/>
    <property type="project" value="UniProtKB-UniRule"/>
</dbReference>
<dbReference type="InterPro" id="IPR009008">
    <property type="entry name" value="Val/Leu/Ile-tRNA-synth_edit"/>
</dbReference>
<evidence type="ECO:0000256" key="5">
    <source>
        <dbReference type="ARBA" id="ARBA00022840"/>
    </source>
</evidence>
<comment type="catalytic activity">
    <reaction evidence="8 9">
        <text>tRNA(Leu) + L-leucine + ATP = L-leucyl-tRNA(Leu) + AMP + diphosphate</text>
        <dbReference type="Rhea" id="RHEA:11688"/>
        <dbReference type="Rhea" id="RHEA-COMP:9613"/>
        <dbReference type="Rhea" id="RHEA-COMP:9622"/>
        <dbReference type="ChEBI" id="CHEBI:30616"/>
        <dbReference type="ChEBI" id="CHEBI:33019"/>
        <dbReference type="ChEBI" id="CHEBI:57427"/>
        <dbReference type="ChEBI" id="CHEBI:78442"/>
        <dbReference type="ChEBI" id="CHEBI:78494"/>
        <dbReference type="ChEBI" id="CHEBI:456215"/>
        <dbReference type="EC" id="6.1.1.4"/>
    </reaction>
</comment>
<dbReference type="Pfam" id="PF00133">
    <property type="entry name" value="tRNA-synt_1"/>
    <property type="match status" value="1"/>
</dbReference>
<dbReference type="EC" id="6.1.1.4" evidence="9"/>
<gene>
    <name evidence="9 14" type="primary">leuS</name>
    <name evidence="14" type="ORF">QNI16_32155</name>
</gene>
<dbReference type="InterPro" id="IPR001412">
    <property type="entry name" value="aa-tRNA-synth_I_CS"/>
</dbReference>
<comment type="similarity">
    <text evidence="1 9 10">Belongs to the class-I aminoacyl-tRNA synthetase family.</text>
</comment>
<dbReference type="FunFam" id="3.40.50.620:FF:000060">
    <property type="entry name" value="Leucine--tRNA ligase"/>
    <property type="match status" value="1"/>
</dbReference>
<dbReference type="Pfam" id="PF13603">
    <property type="entry name" value="tRNA-synt_1_2"/>
    <property type="match status" value="1"/>
</dbReference>
<dbReference type="Gene3D" id="3.40.50.620">
    <property type="entry name" value="HUPs"/>
    <property type="match status" value="1"/>
</dbReference>
<dbReference type="Proteomes" id="UP001241110">
    <property type="component" value="Unassembled WGS sequence"/>
</dbReference>
<dbReference type="GO" id="GO:0005524">
    <property type="term" value="F:ATP binding"/>
    <property type="evidence" value="ECO:0007669"/>
    <property type="project" value="UniProtKB-UniRule"/>
</dbReference>
<feature type="domain" description="Aminoacyl-tRNA synthetase class Ia" evidence="11">
    <location>
        <begin position="13"/>
        <end position="145"/>
    </location>
</feature>
<dbReference type="PANTHER" id="PTHR43740">
    <property type="entry name" value="LEUCYL-TRNA SYNTHETASE"/>
    <property type="match status" value="1"/>
</dbReference>
<proteinExistence type="inferred from homology"/>
<dbReference type="InterPro" id="IPR025709">
    <property type="entry name" value="Leu_tRNA-synth_edit"/>
</dbReference>
<name>A0AAE3QTI7_9BACT</name>
<dbReference type="InterPro" id="IPR009080">
    <property type="entry name" value="tRNAsynth_Ia_anticodon-bd"/>
</dbReference>